<gene>
    <name evidence="2" type="ORF">SLS58_000146</name>
</gene>
<dbReference type="PANTHER" id="PTHR37017:SF11">
    <property type="entry name" value="ESTERASE_LIPASE_THIOESTERASE DOMAIN-CONTAINING PROTEIN"/>
    <property type="match status" value="1"/>
</dbReference>
<protein>
    <recommendedName>
        <fullName evidence="1">AB hydrolase-1 domain-containing protein</fullName>
    </recommendedName>
</protein>
<reference evidence="2 3" key="1">
    <citation type="journal article" date="2023" name="Plant Dis.">
        <title>First Report of Diplodia intermedia Causing Canker and Dieback Diseases on Apple Trees in Canada.</title>
        <authorList>
            <person name="Ellouze W."/>
            <person name="Ilyukhin E."/>
            <person name="Sulman M."/>
            <person name="Ali S."/>
        </authorList>
    </citation>
    <scope>NUCLEOTIDE SEQUENCE [LARGE SCALE GENOMIC DNA]</scope>
    <source>
        <strain evidence="2 3">M45-28</strain>
    </source>
</reference>
<keyword evidence="3" id="KW-1185">Reference proteome</keyword>
<evidence type="ECO:0000313" key="3">
    <source>
        <dbReference type="Proteomes" id="UP001521184"/>
    </source>
</evidence>
<dbReference type="PANTHER" id="PTHR37017">
    <property type="entry name" value="AB HYDROLASE-1 DOMAIN-CONTAINING PROTEIN-RELATED"/>
    <property type="match status" value="1"/>
</dbReference>
<dbReference type="SUPFAM" id="SSF53474">
    <property type="entry name" value="alpha/beta-Hydrolases"/>
    <property type="match status" value="1"/>
</dbReference>
<sequence>MSVEPKPTILLVPGAWLPSVAFGPLRHLLTQKGYESVAVDHPSVGGNNPADQTLDTDVASLRLALTSLVEEQAKHVVLVLHSYGGVVGACASEGFGAVQRAKEGKRGGILEIVYLSAFAIPKGTSLVDMLGGQPLPWMRFDGPKVFADLPASIGFPDLSPAEQEKWSAHLTHTAAAVFSGPSTYEPWKDIPCMYFICDGDTILLPSIQEAMAQSLNATVRRNPGAHSAFLSVPDQIVEDIEAAVKEGQEKSKL</sequence>
<dbReference type="InterPro" id="IPR052897">
    <property type="entry name" value="Sec-Metab_Biosynth_Hydrolase"/>
</dbReference>
<dbReference type="Proteomes" id="UP001521184">
    <property type="component" value="Unassembled WGS sequence"/>
</dbReference>
<proteinExistence type="predicted"/>
<dbReference type="EMBL" id="JAKEKT020000001">
    <property type="protein sequence ID" value="KAL1652023.1"/>
    <property type="molecule type" value="Genomic_DNA"/>
</dbReference>
<evidence type="ECO:0000313" key="2">
    <source>
        <dbReference type="EMBL" id="KAL1652023.1"/>
    </source>
</evidence>
<dbReference type="Pfam" id="PF12697">
    <property type="entry name" value="Abhydrolase_6"/>
    <property type="match status" value="1"/>
</dbReference>
<organism evidence="2 3">
    <name type="scientific">Diplodia intermedia</name>
    <dbReference type="NCBI Taxonomy" id="856260"/>
    <lineage>
        <taxon>Eukaryota</taxon>
        <taxon>Fungi</taxon>
        <taxon>Dikarya</taxon>
        <taxon>Ascomycota</taxon>
        <taxon>Pezizomycotina</taxon>
        <taxon>Dothideomycetes</taxon>
        <taxon>Dothideomycetes incertae sedis</taxon>
        <taxon>Botryosphaeriales</taxon>
        <taxon>Botryosphaeriaceae</taxon>
        <taxon>Diplodia</taxon>
    </lineage>
</organism>
<accession>A0ABR3U4Z0</accession>
<dbReference type="Gene3D" id="3.40.50.1820">
    <property type="entry name" value="alpha/beta hydrolase"/>
    <property type="match status" value="1"/>
</dbReference>
<comment type="caution">
    <text evidence="2">The sequence shown here is derived from an EMBL/GenBank/DDBJ whole genome shotgun (WGS) entry which is preliminary data.</text>
</comment>
<evidence type="ECO:0000259" key="1">
    <source>
        <dbReference type="Pfam" id="PF12697"/>
    </source>
</evidence>
<dbReference type="InterPro" id="IPR000073">
    <property type="entry name" value="AB_hydrolase_1"/>
</dbReference>
<name>A0ABR3U4Z0_9PEZI</name>
<dbReference type="InterPro" id="IPR029058">
    <property type="entry name" value="AB_hydrolase_fold"/>
</dbReference>
<feature type="domain" description="AB hydrolase-1" evidence="1">
    <location>
        <begin position="9"/>
        <end position="238"/>
    </location>
</feature>